<organism evidence="2 3">
    <name type="scientific">Vitrella brassicaformis (strain CCMP3155)</name>
    <dbReference type="NCBI Taxonomy" id="1169540"/>
    <lineage>
        <taxon>Eukaryota</taxon>
        <taxon>Sar</taxon>
        <taxon>Alveolata</taxon>
        <taxon>Colpodellida</taxon>
        <taxon>Vitrellaceae</taxon>
        <taxon>Vitrella</taxon>
    </lineage>
</organism>
<feature type="compositionally biased region" description="Polar residues" evidence="1">
    <location>
        <begin position="194"/>
        <end position="209"/>
    </location>
</feature>
<evidence type="ECO:0000256" key="1">
    <source>
        <dbReference type="SAM" id="MobiDB-lite"/>
    </source>
</evidence>
<name>A0A0G4H0Q1_VITBC</name>
<feature type="region of interest" description="Disordered" evidence="1">
    <location>
        <begin position="269"/>
        <end position="408"/>
    </location>
</feature>
<sequence length="408" mass="44022">MIGTSSLPPRTHSTDRPAAVSRRPFTHPSLYDSPLLAWEEQGGRRSCQAARVPSRLCRCRGPYAPPHRLSAAHTRRPALLRATTQQPPCLPSPRAPSGLRPAASVQTYRAAPCVRVGRRPRWSAPPQQLHRWWRSLRAMSWAWRPSPEPWGRILNIYKRWASMSLRHGSRQEQISIQDGKELPGAPAAAAPSSYGTEEQPLSAQVQVEQPRQELPKQLPIPQQELEDFEPVMLPPVSPRAVPREAGFIQPPPAPQQQLRQQEVAVPTPSLVPAAAAAGQAQPPAPTTGNAPRCTASSGGAIVDAGLGGRTSSEASAPLPRASSHPGESWSLDGGLRMWALGTRRGTGEAIRQTRWSSERRARPSGRPVAHSSPHTKASVIQLPPAPQQQSSEEASAPLPRASSLSGGG</sequence>
<dbReference type="Proteomes" id="UP000041254">
    <property type="component" value="Unassembled WGS sequence"/>
</dbReference>
<reference evidence="2 3" key="1">
    <citation type="submission" date="2014-11" db="EMBL/GenBank/DDBJ databases">
        <authorList>
            <person name="Zhu J."/>
            <person name="Qi W."/>
            <person name="Song R."/>
        </authorList>
    </citation>
    <scope>NUCLEOTIDE SEQUENCE [LARGE SCALE GENOMIC DNA]</scope>
</reference>
<proteinExistence type="predicted"/>
<feature type="region of interest" description="Disordered" evidence="1">
    <location>
        <begin position="1"/>
        <end position="26"/>
    </location>
</feature>
<protein>
    <submittedName>
        <fullName evidence="2">Uncharacterized protein</fullName>
    </submittedName>
</protein>
<accession>A0A0G4H0Q1</accession>
<feature type="compositionally biased region" description="Low complexity" evidence="1">
    <location>
        <begin position="390"/>
        <end position="408"/>
    </location>
</feature>
<evidence type="ECO:0000313" key="2">
    <source>
        <dbReference type="EMBL" id="CEM37149.1"/>
    </source>
</evidence>
<feature type="region of interest" description="Disordered" evidence="1">
    <location>
        <begin position="178"/>
        <end position="212"/>
    </location>
</feature>
<dbReference type="InParanoid" id="A0A0G4H0Q1"/>
<dbReference type="AlphaFoldDB" id="A0A0G4H0Q1"/>
<dbReference type="VEuPathDB" id="CryptoDB:Vbra_6437"/>
<evidence type="ECO:0000313" key="3">
    <source>
        <dbReference type="Proteomes" id="UP000041254"/>
    </source>
</evidence>
<gene>
    <name evidence="2" type="ORF">Vbra_6437</name>
</gene>
<dbReference type="EMBL" id="CDMY01000929">
    <property type="protein sequence ID" value="CEM37149.1"/>
    <property type="molecule type" value="Genomic_DNA"/>
</dbReference>
<keyword evidence="3" id="KW-1185">Reference proteome</keyword>
<feature type="compositionally biased region" description="Low complexity" evidence="1">
    <location>
        <begin position="272"/>
        <end position="281"/>
    </location>
</feature>